<proteinExistence type="predicted"/>
<evidence type="ECO:0000313" key="1">
    <source>
        <dbReference type="EMBL" id="KAK9100762.1"/>
    </source>
</evidence>
<name>A0AAP0EYY6_9MAGN</name>
<reference evidence="1 2" key="1">
    <citation type="submission" date="2024-01" db="EMBL/GenBank/DDBJ databases">
        <title>Genome assemblies of Stephania.</title>
        <authorList>
            <person name="Yang L."/>
        </authorList>
    </citation>
    <scope>NUCLEOTIDE SEQUENCE [LARGE SCALE GENOMIC DNA]</scope>
    <source>
        <strain evidence="1">JXDWG</strain>
        <tissue evidence="1">Leaf</tissue>
    </source>
</reference>
<comment type="caution">
    <text evidence="1">The sequence shown here is derived from an EMBL/GenBank/DDBJ whole genome shotgun (WGS) entry which is preliminary data.</text>
</comment>
<sequence>MPTRDPNVAFRTPPAPYKKSKFLGFMGSMVTRLKLKEINGMAPPGVKPTT</sequence>
<gene>
    <name evidence="1" type="ORF">Scep_024192</name>
</gene>
<protein>
    <submittedName>
        <fullName evidence="1">Uncharacterized protein</fullName>
    </submittedName>
</protein>
<dbReference type="Proteomes" id="UP001419268">
    <property type="component" value="Unassembled WGS sequence"/>
</dbReference>
<dbReference type="EMBL" id="JBBNAG010000010">
    <property type="protein sequence ID" value="KAK9100762.1"/>
    <property type="molecule type" value="Genomic_DNA"/>
</dbReference>
<dbReference type="PANTHER" id="PTHR34410">
    <property type="entry name" value="INTRON-ENCODED HOMING ENDONUCLEASE, PUTATIVE-RELATED"/>
    <property type="match status" value="1"/>
</dbReference>
<dbReference type="AlphaFoldDB" id="A0AAP0EYY6"/>
<keyword evidence="2" id="KW-1185">Reference proteome</keyword>
<evidence type="ECO:0000313" key="2">
    <source>
        <dbReference type="Proteomes" id="UP001419268"/>
    </source>
</evidence>
<dbReference type="PANTHER" id="PTHR34410:SF2">
    <property type="entry name" value="RRNA INTRON-ENCODED HOMING ENDONUCLEASE"/>
    <property type="match status" value="1"/>
</dbReference>
<accession>A0AAP0EYY6</accession>
<organism evidence="1 2">
    <name type="scientific">Stephania cephalantha</name>
    <dbReference type="NCBI Taxonomy" id="152367"/>
    <lineage>
        <taxon>Eukaryota</taxon>
        <taxon>Viridiplantae</taxon>
        <taxon>Streptophyta</taxon>
        <taxon>Embryophyta</taxon>
        <taxon>Tracheophyta</taxon>
        <taxon>Spermatophyta</taxon>
        <taxon>Magnoliopsida</taxon>
        <taxon>Ranunculales</taxon>
        <taxon>Menispermaceae</taxon>
        <taxon>Menispermoideae</taxon>
        <taxon>Cissampelideae</taxon>
        <taxon>Stephania</taxon>
    </lineage>
</organism>